<keyword evidence="3" id="KW-1185">Reference proteome</keyword>
<dbReference type="AlphaFoldDB" id="A0A1N7CTN6"/>
<protein>
    <recommendedName>
        <fullName evidence="4">Copper(I)-binding protein</fullName>
    </recommendedName>
</protein>
<reference evidence="2 3" key="1">
    <citation type="submission" date="2017-01" db="EMBL/GenBank/DDBJ databases">
        <authorList>
            <person name="Mah S.A."/>
            <person name="Swanson W.J."/>
            <person name="Moy G.W."/>
            <person name="Vacquier V.D."/>
        </authorList>
    </citation>
    <scope>NUCLEOTIDE SEQUENCE [LARGE SCALE GENOMIC DNA]</scope>
    <source>
        <strain evidence="2 3">CPCC 203464</strain>
    </source>
</reference>
<dbReference type="InterPro" id="IPR036182">
    <property type="entry name" value="PCuAC_sf"/>
</dbReference>
<gene>
    <name evidence="2" type="ORF">SAMN05445060_0354</name>
</gene>
<dbReference type="OrthoDB" id="5188566at2"/>
<dbReference type="InterPro" id="IPR007410">
    <property type="entry name" value="LpqE-like"/>
</dbReference>
<dbReference type="EMBL" id="FTNT01000001">
    <property type="protein sequence ID" value="SIR66933.1"/>
    <property type="molecule type" value="Genomic_DNA"/>
</dbReference>
<organism evidence="2 3">
    <name type="scientific">Williamsia sterculiae</name>
    <dbReference type="NCBI Taxonomy" id="1344003"/>
    <lineage>
        <taxon>Bacteria</taxon>
        <taxon>Bacillati</taxon>
        <taxon>Actinomycetota</taxon>
        <taxon>Actinomycetes</taxon>
        <taxon>Mycobacteriales</taxon>
        <taxon>Nocardiaceae</taxon>
        <taxon>Williamsia</taxon>
    </lineage>
</organism>
<accession>A0A1N7CTN6</accession>
<sequence length="209" mass="21145">MSVLHSHTREQESNRRVHMRRASGALALAVIGTGALLGTTACGAGQISQTAGQAAAVNGAAVDTGKIAIRDAHITWPGNRDAFTSGGPLKLAFLISNNSADQADKLVNVALKSGTGNVTIDGDTSLAPNGALRAGTPGGLLSASGVSAVDEEKPVTVTLNNAPNQASPGLTLPMVFSFEHAAAITVPVPVDAGPDLPRQDQPRGQTGEE</sequence>
<evidence type="ECO:0008006" key="4">
    <source>
        <dbReference type="Google" id="ProtNLM"/>
    </source>
</evidence>
<dbReference type="RefSeq" id="WP_143690155.1">
    <property type="nucleotide sequence ID" value="NZ_FTNT01000001.1"/>
</dbReference>
<evidence type="ECO:0000313" key="3">
    <source>
        <dbReference type="Proteomes" id="UP000186218"/>
    </source>
</evidence>
<feature type="region of interest" description="Disordered" evidence="1">
    <location>
        <begin position="189"/>
        <end position="209"/>
    </location>
</feature>
<dbReference type="Gene3D" id="2.60.40.1890">
    <property type="entry name" value="PCu(A)C copper chaperone"/>
    <property type="match status" value="1"/>
</dbReference>
<proteinExistence type="predicted"/>
<dbReference type="STRING" id="1344003.SAMN05445060_0354"/>
<dbReference type="Proteomes" id="UP000186218">
    <property type="component" value="Unassembled WGS sequence"/>
</dbReference>
<evidence type="ECO:0000313" key="2">
    <source>
        <dbReference type="EMBL" id="SIR66933.1"/>
    </source>
</evidence>
<evidence type="ECO:0000256" key="1">
    <source>
        <dbReference type="SAM" id="MobiDB-lite"/>
    </source>
</evidence>
<dbReference type="Pfam" id="PF04314">
    <property type="entry name" value="PCuAC"/>
    <property type="match status" value="1"/>
</dbReference>
<name>A0A1N7CTN6_9NOCA</name>